<gene>
    <name evidence="3" type="primary">yhcM</name>
    <name evidence="3" type="ORF">SAMEA1982600_01362</name>
</gene>
<dbReference type="SUPFAM" id="SSF52540">
    <property type="entry name" value="P-loop containing nucleoside triphosphate hydrolases"/>
    <property type="match status" value="1"/>
</dbReference>
<evidence type="ECO:0000313" key="4">
    <source>
        <dbReference type="Proteomes" id="UP000077037"/>
    </source>
</evidence>
<organism evidence="3 4">
    <name type="scientific">Bordetella ansorpii</name>
    <dbReference type="NCBI Taxonomy" id="288768"/>
    <lineage>
        <taxon>Bacteria</taxon>
        <taxon>Pseudomonadati</taxon>
        <taxon>Pseudomonadota</taxon>
        <taxon>Betaproteobacteria</taxon>
        <taxon>Burkholderiales</taxon>
        <taxon>Alcaligenaceae</taxon>
        <taxon>Bordetella</taxon>
    </lineage>
</organism>
<dbReference type="InterPro" id="IPR005654">
    <property type="entry name" value="ATPase_AFG1-like"/>
</dbReference>
<keyword evidence="2" id="KW-0067">ATP-binding</keyword>
<name>A0A157MQV6_9BORD</name>
<dbReference type="GO" id="GO:0005524">
    <property type="term" value="F:ATP binding"/>
    <property type="evidence" value="ECO:0007669"/>
    <property type="project" value="UniProtKB-KW"/>
</dbReference>
<dbReference type="GO" id="GO:0005737">
    <property type="term" value="C:cytoplasm"/>
    <property type="evidence" value="ECO:0007669"/>
    <property type="project" value="TreeGrafter"/>
</dbReference>
<evidence type="ECO:0000256" key="2">
    <source>
        <dbReference type="ARBA" id="ARBA00022840"/>
    </source>
</evidence>
<evidence type="ECO:0000313" key="3">
    <source>
        <dbReference type="EMBL" id="SAI11455.1"/>
    </source>
</evidence>
<reference evidence="3 4" key="1">
    <citation type="submission" date="2016-03" db="EMBL/GenBank/DDBJ databases">
        <authorList>
            <consortium name="Pathogen Informatics"/>
        </authorList>
    </citation>
    <scope>NUCLEOTIDE SEQUENCE [LARGE SCALE GENOMIC DNA]</scope>
    <source>
        <strain evidence="3 4">NCTC13364</strain>
    </source>
</reference>
<dbReference type="OrthoDB" id="9774491at2"/>
<dbReference type="InterPro" id="IPR027417">
    <property type="entry name" value="P-loop_NTPase"/>
</dbReference>
<dbReference type="RefSeq" id="WP_066410258.1">
    <property type="nucleotide sequence ID" value="NZ_FKBS01000013.1"/>
</dbReference>
<dbReference type="NCBIfam" id="NF040713">
    <property type="entry name" value="ZapE"/>
    <property type="match status" value="1"/>
</dbReference>
<evidence type="ECO:0000256" key="1">
    <source>
        <dbReference type="ARBA" id="ARBA00022741"/>
    </source>
</evidence>
<keyword evidence="1" id="KW-0547">Nucleotide-binding</keyword>
<dbReference type="PANTHER" id="PTHR12169:SF6">
    <property type="entry name" value="AFG1-LIKE ATPASE"/>
    <property type="match status" value="1"/>
</dbReference>
<dbReference type="EMBL" id="FKBS01000013">
    <property type="protein sequence ID" value="SAI11455.1"/>
    <property type="molecule type" value="Genomic_DNA"/>
</dbReference>
<dbReference type="Gene3D" id="3.40.50.300">
    <property type="entry name" value="P-loop containing nucleotide triphosphate hydrolases"/>
    <property type="match status" value="1"/>
</dbReference>
<dbReference type="AlphaFoldDB" id="A0A157MQV6"/>
<protein>
    <submittedName>
        <fullName evidence="3">ATPase</fullName>
    </submittedName>
</protein>
<dbReference type="PANTHER" id="PTHR12169">
    <property type="entry name" value="ATPASE N2B"/>
    <property type="match status" value="1"/>
</dbReference>
<dbReference type="GO" id="GO:0016887">
    <property type="term" value="F:ATP hydrolysis activity"/>
    <property type="evidence" value="ECO:0007669"/>
    <property type="project" value="InterPro"/>
</dbReference>
<proteinExistence type="predicted"/>
<sequence>MNVQQYYEKSLSERGYKPDEAQQRAIDRLQRYYDDWVRFKSMRSNALKKLLSRPEVPRGVYLWGGVGRGKSFLMDAFYATVPVVRKTRLHFHEFMRGVHRELDEVKGMQDPLDEVARRVARRYRLICFDEFHVSDVADAMILYRLLLKLFEHGTSFIMTSNYEPSTLYPDGLHRDRILPAIKLIQDRMDVMNVDAGIDYRRRTLEQVQCYHSPLDEHARQALEEAFHKLSDTPPEADPVLHIEHREIRAQKLAGSVVWFDFNTLCAGPRSQNDYLELANRFHAVVLSDVPRMGPRQASEARRFTWLIDVFYDHKVKLIMSAECPPEEIYTEGALANEFHRTVSRILEMQSREYLEAERRKTVQL</sequence>
<dbReference type="Pfam" id="PF03969">
    <property type="entry name" value="AFG1_ATPase"/>
    <property type="match status" value="1"/>
</dbReference>
<dbReference type="Proteomes" id="UP000077037">
    <property type="component" value="Unassembled WGS sequence"/>
</dbReference>
<accession>A0A157MQV6</accession>